<dbReference type="AlphaFoldDB" id="A0A226DKE7"/>
<evidence type="ECO:0000313" key="1">
    <source>
        <dbReference type="EMBL" id="OXA45147.1"/>
    </source>
</evidence>
<sequence>MGKTCAPLSFLLSKRAKHQQINKKVSLFLSKSSRIIKYPNREIHSPYATVRQEVASEFKENQEEQVVKLINISTAESINQQSYQFNPPSVSDHNIIVQSDNFTVLESIRTWSLHHNVTRSALADLLKILQPHSCFNNFPLDPRTLLGTPKLTGITSIGTGQFHYFGIQRGLLINLPKISTLLGECICLQFNVDGIPIFKSSSLQFWPILAHVVGSNCIFAVAIYAGVSKPNDLKQFLGEFVRELSNLLEVGFIFRDRKLKVSTKSFICDAPARAFICAIKNHTGYYGCGKCEVKGKYVQNRVVFLKNDIVLRTDESFRSKSQEKHHNGDTPLTALQIDLVQDFPFEYMHLVCLGVTKKILKLWTDGKRLGYRIRPKTATTLSEKLIATNKWITKDFARRPRSLKELDRWKATDFLTVLLYTGPVVLKYCVEEKYFNNFLTLSVAVRLLAEEYQTEENISYAESLLVFFVETFKTLYGCENISYNVHGLIHLADDVRRHGNLDSFSAFKFENHLGQLKRLVRSSNQPLQQIHRRIVEREQVNIHSDCQNDKTVTIKYAEVEDVSPNNLVLLNNGTLVSVRKILNDNSGQFVIGRQFKTLASLFEYPCDSKLLQIFKVKLSDLSQSDKKHSASNIKYKCVAIYKKADTFGIFPLLHSKVKDGQVNTCRRNFP</sequence>
<organism evidence="1 2">
    <name type="scientific">Folsomia candida</name>
    <name type="common">Springtail</name>
    <dbReference type="NCBI Taxonomy" id="158441"/>
    <lineage>
        <taxon>Eukaryota</taxon>
        <taxon>Metazoa</taxon>
        <taxon>Ecdysozoa</taxon>
        <taxon>Arthropoda</taxon>
        <taxon>Hexapoda</taxon>
        <taxon>Collembola</taxon>
        <taxon>Entomobryomorpha</taxon>
        <taxon>Isotomoidea</taxon>
        <taxon>Isotomidae</taxon>
        <taxon>Proisotominae</taxon>
        <taxon>Folsomia</taxon>
    </lineage>
</organism>
<gene>
    <name evidence="1" type="ORF">Fcan01_20218</name>
</gene>
<accession>A0A226DKE7</accession>
<evidence type="ECO:0000313" key="2">
    <source>
        <dbReference type="Proteomes" id="UP000198287"/>
    </source>
</evidence>
<dbReference type="EMBL" id="LNIX01000018">
    <property type="protein sequence ID" value="OXA45147.1"/>
    <property type="molecule type" value="Genomic_DNA"/>
</dbReference>
<dbReference type="STRING" id="158441.A0A226DKE7"/>
<reference evidence="1 2" key="1">
    <citation type="submission" date="2015-12" db="EMBL/GenBank/DDBJ databases">
        <title>The genome of Folsomia candida.</title>
        <authorList>
            <person name="Faddeeva A."/>
            <person name="Derks M.F."/>
            <person name="Anvar Y."/>
            <person name="Smit S."/>
            <person name="Van Straalen N."/>
            <person name="Roelofs D."/>
        </authorList>
    </citation>
    <scope>NUCLEOTIDE SEQUENCE [LARGE SCALE GENOMIC DNA]</scope>
    <source>
        <strain evidence="1 2">VU population</strain>
        <tissue evidence="1">Whole body</tissue>
    </source>
</reference>
<dbReference type="PANTHER" id="PTHR33053">
    <property type="entry name" value="PROTEIN, PUTATIVE-RELATED"/>
    <property type="match status" value="1"/>
</dbReference>
<dbReference type="OrthoDB" id="7549170at2759"/>
<dbReference type="Proteomes" id="UP000198287">
    <property type="component" value="Unassembled WGS sequence"/>
</dbReference>
<proteinExistence type="predicted"/>
<comment type="caution">
    <text evidence="1">The sequence shown here is derived from an EMBL/GenBank/DDBJ whole genome shotgun (WGS) entry which is preliminary data.</text>
</comment>
<keyword evidence="2" id="KW-1185">Reference proteome</keyword>
<name>A0A226DKE7_FOLCA</name>
<protein>
    <recommendedName>
        <fullName evidence="3">Transposase domain-containing protein</fullName>
    </recommendedName>
</protein>
<evidence type="ECO:0008006" key="3">
    <source>
        <dbReference type="Google" id="ProtNLM"/>
    </source>
</evidence>
<dbReference type="OMA" id="THNISHA"/>